<keyword evidence="5 12" id="KW-0028">Amino-acid biosynthesis</keyword>
<name>A0A7C4Q1G4_9CHLR</name>
<feature type="domain" description="Tryptophan synthase beta chain-like PALP" evidence="13">
    <location>
        <begin position="7"/>
        <end position="293"/>
    </location>
</feature>
<keyword evidence="8 12" id="KW-0198">Cysteine biosynthesis</keyword>
<dbReference type="FunFam" id="3.40.50.1100:FF:000006">
    <property type="entry name" value="Cysteine synthase"/>
    <property type="match status" value="1"/>
</dbReference>
<evidence type="ECO:0000256" key="3">
    <source>
        <dbReference type="ARBA" id="ARBA00012681"/>
    </source>
</evidence>
<comment type="similarity">
    <text evidence="2 12">Belongs to the cysteine synthase/cystathionine beta-synthase family.</text>
</comment>
<evidence type="ECO:0000256" key="4">
    <source>
        <dbReference type="ARBA" id="ARBA00019371"/>
    </source>
</evidence>
<dbReference type="GO" id="GO:0016846">
    <property type="term" value="F:carbon-sulfur lyase activity"/>
    <property type="evidence" value="ECO:0007669"/>
    <property type="project" value="UniProtKB-ARBA"/>
</dbReference>
<dbReference type="AlphaFoldDB" id="A0A7C4Q1G4"/>
<evidence type="ECO:0000256" key="10">
    <source>
        <dbReference type="PIRSR" id="PIRSR605856-50"/>
    </source>
</evidence>
<evidence type="ECO:0000256" key="2">
    <source>
        <dbReference type="ARBA" id="ARBA00007103"/>
    </source>
</evidence>
<feature type="binding site" evidence="10">
    <location>
        <begin position="178"/>
        <end position="182"/>
    </location>
    <ligand>
        <name>pyridoxal 5'-phosphate</name>
        <dbReference type="ChEBI" id="CHEBI:597326"/>
    </ligand>
</feature>
<evidence type="ECO:0000256" key="11">
    <source>
        <dbReference type="PIRSR" id="PIRSR605856-51"/>
    </source>
</evidence>
<dbReference type="EMBL" id="DSXR01000005">
    <property type="protein sequence ID" value="HGS86030.1"/>
    <property type="molecule type" value="Genomic_DNA"/>
</dbReference>
<dbReference type="InterPro" id="IPR050214">
    <property type="entry name" value="Cys_Synth/Cystath_Beta-Synth"/>
</dbReference>
<comment type="cofactor">
    <cofactor evidence="1 10 12">
        <name>pyridoxal 5'-phosphate</name>
        <dbReference type="ChEBI" id="CHEBI:597326"/>
    </cofactor>
</comment>
<evidence type="ECO:0000256" key="1">
    <source>
        <dbReference type="ARBA" id="ARBA00001933"/>
    </source>
</evidence>
<evidence type="ECO:0000256" key="5">
    <source>
        <dbReference type="ARBA" id="ARBA00022605"/>
    </source>
</evidence>
<dbReference type="Pfam" id="PF00291">
    <property type="entry name" value="PALP"/>
    <property type="match status" value="1"/>
</dbReference>
<proteinExistence type="inferred from homology"/>
<evidence type="ECO:0000256" key="12">
    <source>
        <dbReference type="RuleBase" id="RU003985"/>
    </source>
</evidence>
<keyword evidence="7 10" id="KW-0663">Pyridoxal phosphate</keyword>
<evidence type="ECO:0000259" key="13">
    <source>
        <dbReference type="Pfam" id="PF00291"/>
    </source>
</evidence>
<dbReference type="CDD" id="cd01561">
    <property type="entry name" value="CBS_like"/>
    <property type="match status" value="1"/>
</dbReference>
<dbReference type="SUPFAM" id="SSF53686">
    <property type="entry name" value="Tryptophan synthase beta subunit-like PLP-dependent enzymes"/>
    <property type="match status" value="1"/>
</dbReference>
<dbReference type="Gene3D" id="3.40.50.1100">
    <property type="match status" value="2"/>
</dbReference>
<evidence type="ECO:0000256" key="6">
    <source>
        <dbReference type="ARBA" id="ARBA00022679"/>
    </source>
</evidence>
<dbReference type="PANTHER" id="PTHR10314">
    <property type="entry name" value="CYSTATHIONINE BETA-SYNTHASE"/>
    <property type="match status" value="1"/>
</dbReference>
<feature type="modified residue" description="N6-(pyridoxal phosphate)lysine" evidence="11">
    <location>
        <position position="44"/>
    </location>
</feature>
<dbReference type="InterPro" id="IPR005856">
    <property type="entry name" value="Cys_synth"/>
</dbReference>
<comment type="caution">
    <text evidence="14">The sequence shown here is derived from an EMBL/GenBank/DDBJ whole genome shotgun (WGS) entry which is preliminary data.</text>
</comment>
<comment type="catalytic activity">
    <reaction evidence="9 12">
        <text>O-acetyl-L-serine + hydrogen sulfide = L-cysteine + acetate</text>
        <dbReference type="Rhea" id="RHEA:14829"/>
        <dbReference type="ChEBI" id="CHEBI:29919"/>
        <dbReference type="ChEBI" id="CHEBI:30089"/>
        <dbReference type="ChEBI" id="CHEBI:35235"/>
        <dbReference type="ChEBI" id="CHEBI:58340"/>
        <dbReference type="EC" id="2.5.1.47"/>
    </reaction>
</comment>
<evidence type="ECO:0000313" key="14">
    <source>
        <dbReference type="EMBL" id="HGS86030.1"/>
    </source>
</evidence>
<dbReference type="PROSITE" id="PS00901">
    <property type="entry name" value="CYS_SYNTHASE"/>
    <property type="match status" value="1"/>
</dbReference>
<dbReference type="NCBIfam" id="TIGR01139">
    <property type="entry name" value="cysK"/>
    <property type="match status" value="1"/>
</dbReference>
<dbReference type="InterPro" id="IPR005859">
    <property type="entry name" value="CysK"/>
</dbReference>
<dbReference type="FunFam" id="3.40.50.1100:FF:000002">
    <property type="entry name" value="Cysteine synthase"/>
    <property type="match status" value="1"/>
</dbReference>
<organism evidence="14">
    <name type="scientific">Bellilinea caldifistulae</name>
    <dbReference type="NCBI Taxonomy" id="360411"/>
    <lineage>
        <taxon>Bacteria</taxon>
        <taxon>Bacillati</taxon>
        <taxon>Chloroflexota</taxon>
        <taxon>Anaerolineae</taxon>
        <taxon>Anaerolineales</taxon>
        <taxon>Anaerolineaceae</taxon>
        <taxon>Bellilinea</taxon>
    </lineage>
</organism>
<dbReference type="InterPro" id="IPR001926">
    <property type="entry name" value="TrpB-like_PALP"/>
</dbReference>
<evidence type="ECO:0000256" key="7">
    <source>
        <dbReference type="ARBA" id="ARBA00022898"/>
    </source>
</evidence>
<dbReference type="GO" id="GO:0006535">
    <property type="term" value="P:cysteine biosynthetic process from serine"/>
    <property type="evidence" value="ECO:0007669"/>
    <property type="project" value="UniProtKB-UniRule"/>
</dbReference>
<evidence type="ECO:0000256" key="9">
    <source>
        <dbReference type="ARBA" id="ARBA00047931"/>
    </source>
</evidence>
<dbReference type="GO" id="GO:0004124">
    <property type="term" value="F:cysteine synthase activity"/>
    <property type="evidence" value="ECO:0007669"/>
    <property type="project" value="UniProtKB-UniRule"/>
</dbReference>
<reference evidence="14" key="1">
    <citation type="journal article" date="2020" name="mSystems">
        <title>Genome- and Community-Level Interaction Insights into Carbon Utilization and Element Cycling Functions of Hydrothermarchaeota in Hydrothermal Sediment.</title>
        <authorList>
            <person name="Zhou Z."/>
            <person name="Liu Y."/>
            <person name="Xu W."/>
            <person name="Pan J."/>
            <person name="Luo Z.H."/>
            <person name="Li M."/>
        </authorList>
    </citation>
    <scope>NUCLEOTIDE SEQUENCE [LARGE SCALE GENOMIC DNA]</scope>
    <source>
        <strain evidence="14">SpSt-556</strain>
    </source>
</reference>
<dbReference type="NCBIfam" id="TIGR01136">
    <property type="entry name" value="cysKM"/>
    <property type="match status" value="1"/>
</dbReference>
<sequence length="310" mass="33119">MKIANDVTELIGNTPLVRLNRITEGAVATVVAKLEYYNPAHSVKDRIGVSMITAAEKAGLINKDTIILEPTSGNTGIALAFVCAARGYKCTLVMPETMSKERRMLLRAYGAELILTPGSEGMAGAIRKAEELAASDPRYFIPQQFKNPANPEIHRRTTAEEIWRDTDGQVDFLVAGVGTGGTITGVSEVIKARKPSFKAVAVEPDASPVLSGGQKGPHPIQGIGAGFIPDVLNTQIYDEVIRVKNEDAFRTARQMAACEGLLVGISSGAATWAALQVARRPENAGKLIVVIIPSFGERYLSTALFADLAD</sequence>
<gene>
    <name evidence="14" type="primary">cysK</name>
    <name evidence="14" type="ORF">ENT17_00245</name>
</gene>
<dbReference type="InterPro" id="IPR036052">
    <property type="entry name" value="TrpB-like_PALP_sf"/>
</dbReference>
<feature type="binding site" evidence="10">
    <location>
        <position position="266"/>
    </location>
    <ligand>
        <name>pyridoxal 5'-phosphate</name>
        <dbReference type="ChEBI" id="CHEBI:597326"/>
    </ligand>
</feature>
<keyword evidence="6 12" id="KW-0808">Transferase</keyword>
<evidence type="ECO:0000256" key="8">
    <source>
        <dbReference type="ARBA" id="ARBA00023192"/>
    </source>
</evidence>
<protein>
    <recommendedName>
        <fullName evidence="4 12">Cysteine synthase</fullName>
        <ecNumber evidence="3 12">2.5.1.47</ecNumber>
    </recommendedName>
</protein>
<dbReference type="EC" id="2.5.1.47" evidence="3 12"/>
<accession>A0A7C4Q1G4</accession>
<feature type="binding site" evidence="10">
    <location>
        <position position="74"/>
    </location>
    <ligand>
        <name>pyridoxal 5'-phosphate</name>
        <dbReference type="ChEBI" id="CHEBI:597326"/>
    </ligand>
</feature>
<dbReference type="InterPro" id="IPR001216">
    <property type="entry name" value="P-phosphate_BS"/>
</dbReference>